<evidence type="ECO:0000256" key="1">
    <source>
        <dbReference type="SAM" id="MobiDB-lite"/>
    </source>
</evidence>
<keyword evidence="5" id="KW-1185">Reference proteome</keyword>
<dbReference type="InterPro" id="IPR008984">
    <property type="entry name" value="SMAD_FHA_dom_sf"/>
</dbReference>
<dbReference type="InterPro" id="IPR053946">
    <property type="entry name" value="YscD_ppl_3rd"/>
</dbReference>
<sequence length="385" mass="41356">MYELRVLNGYHRGASLPLLDEALTIGAADDADVVLADPGIESRHAEVALTPSGWTLRALDGAVRDADSNRGVTILMLAPGAFARVDHVWLSVVGQGSAWLEPPREPADEAEEPVASGEPQTGPGQDAAPASVEAMDASHASSAVADAPGFLSRKRTLVLAPLALAGVLSAAAAYAMTRSYPPLSAADGGNDMLAEALPASSARVEMERMARENKMAAPERMLKLPKAKGHGDEIPQHPMKMQDPGVFKAVSSSSAPKLSPEQLRHAFRQRLAEVDLLKRFNLQLEDRSWSMQAALEEEDAERFQRMLSAFMAKYAIDFPVEVKIGGAEAMLPFKIQQVVSGTNASIVTDDGRRLYVGDEYRGMKLAGIEGNQLSFTGKRSINVTW</sequence>
<name>A0ABM5V082_9BURK</name>
<dbReference type="RefSeq" id="WP_053196989.1">
    <property type="nucleotide sequence ID" value="NZ_CP011409.1"/>
</dbReference>
<dbReference type="SUPFAM" id="SSF49879">
    <property type="entry name" value="SMAD/FHA domain"/>
    <property type="match status" value="1"/>
</dbReference>
<dbReference type="Gene3D" id="2.60.200.20">
    <property type="match status" value="1"/>
</dbReference>
<evidence type="ECO:0008006" key="6">
    <source>
        <dbReference type="Google" id="ProtNLM"/>
    </source>
</evidence>
<feature type="domain" description="YscD cytoplasmic" evidence="2">
    <location>
        <begin position="5"/>
        <end position="92"/>
    </location>
</feature>
<gene>
    <name evidence="4" type="ORF">F506_09725</name>
</gene>
<evidence type="ECO:0000259" key="3">
    <source>
        <dbReference type="Pfam" id="PF21934"/>
    </source>
</evidence>
<accession>A0ABM5V082</accession>
<proteinExistence type="predicted"/>
<dbReference type="Pfam" id="PF16697">
    <property type="entry name" value="Yop-YscD_cpl"/>
    <property type="match status" value="1"/>
</dbReference>
<feature type="domain" description="YscD-like Bon-like" evidence="3">
    <location>
        <begin position="262"/>
        <end position="322"/>
    </location>
</feature>
<dbReference type="Pfam" id="PF21934">
    <property type="entry name" value="Yop-YscD_ppl_3rd"/>
    <property type="match status" value="1"/>
</dbReference>
<dbReference type="Proteomes" id="UP000063429">
    <property type="component" value="Chromosome"/>
</dbReference>
<organism evidence="4 5">
    <name type="scientific">Herbaspirillum hiltneri N3</name>
    <dbReference type="NCBI Taxonomy" id="1262470"/>
    <lineage>
        <taxon>Bacteria</taxon>
        <taxon>Pseudomonadati</taxon>
        <taxon>Pseudomonadota</taxon>
        <taxon>Betaproteobacteria</taxon>
        <taxon>Burkholderiales</taxon>
        <taxon>Oxalobacteraceae</taxon>
        <taxon>Herbaspirillum</taxon>
    </lineage>
</organism>
<evidence type="ECO:0000313" key="5">
    <source>
        <dbReference type="Proteomes" id="UP000063429"/>
    </source>
</evidence>
<dbReference type="CDD" id="cd00060">
    <property type="entry name" value="FHA"/>
    <property type="match status" value="1"/>
</dbReference>
<reference evidence="5" key="1">
    <citation type="journal article" date="2015" name="Genome Announc.">
        <title>Complete Genome Sequence of Herbaspirillum hiltneri N3 (DSM 17495), Isolated from Surface-Sterilized Wheat Roots.</title>
        <authorList>
            <person name="Guizelini D."/>
            <person name="Saizaki P.M."/>
            <person name="Coimbra N.A."/>
            <person name="Weiss V.A."/>
            <person name="Faoro H."/>
            <person name="Sfeir M.Z."/>
            <person name="Baura V.A."/>
            <person name="Monteiro R.A."/>
            <person name="Chubatsu L.S."/>
            <person name="Souza E.M."/>
            <person name="Cruz L.M."/>
            <person name="Pedrosa F.O."/>
            <person name="Raittz R.T."/>
            <person name="Marchaukoski J.N."/>
            <person name="Steffens M.B."/>
        </authorList>
    </citation>
    <scope>NUCLEOTIDE SEQUENCE [LARGE SCALE GENOMIC DNA]</scope>
    <source>
        <strain evidence="5">N3</strain>
    </source>
</reference>
<evidence type="ECO:0000259" key="2">
    <source>
        <dbReference type="Pfam" id="PF16697"/>
    </source>
</evidence>
<feature type="region of interest" description="Disordered" evidence="1">
    <location>
        <begin position="100"/>
        <end position="136"/>
    </location>
</feature>
<protein>
    <recommendedName>
        <fullName evidence="6">Type III secretion protein D</fullName>
    </recommendedName>
</protein>
<evidence type="ECO:0000313" key="4">
    <source>
        <dbReference type="EMBL" id="AKZ62916.1"/>
    </source>
</evidence>
<dbReference type="InterPro" id="IPR032030">
    <property type="entry name" value="YscD_cytoplasmic_dom"/>
</dbReference>
<dbReference type="EMBL" id="CP011409">
    <property type="protein sequence ID" value="AKZ62916.1"/>
    <property type="molecule type" value="Genomic_DNA"/>
</dbReference>